<dbReference type="EMBL" id="MFSR01000096">
    <property type="protein sequence ID" value="OGI37234.1"/>
    <property type="molecule type" value="Genomic_DNA"/>
</dbReference>
<dbReference type="Gene3D" id="3.30.460.10">
    <property type="entry name" value="Beta Polymerase, domain 2"/>
    <property type="match status" value="1"/>
</dbReference>
<dbReference type="InterPro" id="IPR043519">
    <property type="entry name" value="NT_sf"/>
</dbReference>
<dbReference type="Proteomes" id="UP000179334">
    <property type="component" value="Unassembled WGS sequence"/>
</dbReference>
<protein>
    <submittedName>
        <fullName evidence="2">Ribosome silencing factor</fullName>
    </submittedName>
</protein>
<dbReference type="AlphaFoldDB" id="A0A1F6SWI5"/>
<accession>A0A1F6SWI5</accession>
<evidence type="ECO:0000313" key="2">
    <source>
        <dbReference type="EMBL" id="OGI37234.1"/>
    </source>
</evidence>
<dbReference type="SUPFAM" id="SSF81301">
    <property type="entry name" value="Nucleotidyltransferase"/>
    <property type="match status" value="1"/>
</dbReference>
<evidence type="ECO:0000256" key="1">
    <source>
        <dbReference type="ARBA" id="ARBA00010574"/>
    </source>
</evidence>
<dbReference type="PANTHER" id="PTHR21043">
    <property type="entry name" value="IOJAP SUPERFAMILY ORTHOLOG"/>
    <property type="match status" value="1"/>
</dbReference>
<dbReference type="GO" id="GO:0090071">
    <property type="term" value="P:negative regulation of ribosome biogenesis"/>
    <property type="evidence" value="ECO:0007669"/>
    <property type="project" value="TreeGrafter"/>
</dbReference>
<dbReference type="Pfam" id="PF02410">
    <property type="entry name" value="RsfS"/>
    <property type="match status" value="1"/>
</dbReference>
<dbReference type="GO" id="GO:0017148">
    <property type="term" value="P:negative regulation of translation"/>
    <property type="evidence" value="ECO:0007669"/>
    <property type="project" value="TreeGrafter"/>
</dbReference>
<dbReference type="InterPro" id="IPR004394">
    <property type="entry name" value="Iojap/RsfS/C7orf30"/>
</dbReference>
<dbReference type="NCBIfam" id="TIGR00090">
    <property type="entry name" value="rsfS_iojap_ybeB"/>
    <property type="match status" value="1"/>
</dbReference>
<comment type="similarity">
    <text evidence="1">Belongs to the Iojap/RsfS family.</text>
</comment>
<sequence>MPKKKLYHWIVDALHDAKAKDIVVLDVRKISDFTDYMVIASGTSTRHVQSGADKVIEKLRSHGHRQLGIEGMETGEWVLIDF</sequence>
<feature type="non-terminal residue" evidence="2">
    <location>
        <position position="82"/>
    </location>
</feature>
<organism evidence="2 3">
    <name type="scientific">Candidatus Muproteobacteria bacterium RBG_16_64_10</name>
    <dbReference type="NCBI Taxonomy" id="1817757"/>
    <lineage>
        <taxon>Bacteria</taxon>
        <taxon>Pseudomonadati</taxon>
        <taxon>Pseudomonadota</taxon>
        <taxon>Candidatus Muproteobacteria</taxon>
    </lineage>
</organism>
<name>A0A1F6SWI5_9PROT</name>
<proteinExistence type="inferred from homology"/>
<comment type="caution">
    <text evidence="2">The sequence shown here is derived from an EMBL/GenBank/DDBJ whole genome shotgun (WGS) entry which is preliminary data.</text>
</comment>
<evidence type="ECO:0000313" key="3">
    <source>
        <dbReference type="Proteomes" id="UP000179334"/>
    </source>
</evidence>
<reference evidence="2 3" key="1">
    <citation type="journal article" date="2016" name="Nat. Commun.">
        <title>Thousands of microbial genomes shed light on interconnected biogeochemical processes in an aquifer system.</title>
        <authorList>
            <person name="Anantharaman K."/>
            <person name="Brown C.T."/>
            <person name="Hug L.A."/>
            <person name="Sharon I."/>
            <person name="Castelle C.J."/>
            <person name="Probst A.J."/>
            <person name="Thomas B.C."/>
            <person name="Singh A."/>
            <person name="Wilkins M.J."/>
            <person name="Karaoz U."/>
            <person name="Brodie E.L."/>
            <person name="Williams K.H."/>
            <person name="Hubbard S.S."/>
            <person name="Banfield J.F."/>
        </authorList>
    </citation>
    <scope>NUCLEOTIDE SEQUENCE [LARGE SCALE GENOMIC DNA]</scope>
</reference>
<dbReference type="GO" id="GO:0043023">
    <property type="term" value="F:ribosomal large subunit binding"/>
    <property type="evidence" value="ECO:0007669"/>
    <property type="project" value="TreeGrafter"/>
</dbReference>
<dbReference type="PANTHER" id="PTHR21043:SF0">
    <property type="entry name" value="MITOCHONDRIAL ASSEMBLY OF RIBOSOMAL LARGE SUBUNIT PROTEIN 1"/>
    <property type="match status" value="1"/>
</dbReference>
<gene>
    <name evidence="2" type="ORF">A2V91_06945</name>
</gene>